<organism evidence="3 4">
    <name type="scientific">Novipirellula galeiformis</name>
    <dbReference type="NCBI Taxonomy" id="2528004"/>
    <lineage>
        <taxon>Bacteria</taxon>
        <taxon>Pseudomonadati</taxon>
        <taxon>Planctomycetota</taxon>
        <taxon>Planctomycetia</taxon>
        <taxon>Pirellulales</taxon>
        <taxon>Pirellulaceae</taxon>
        <taxon>Novipirellula</taxon>
    </lineage>
</organism>
<dbReference type="RefSeq" id="WP_146595663.1">
    <property type="nucleotide sequence ID" value="NZ_SJPT01000005.1"/>
</dbReference>
<keyword evidence="4" id="KW-1185">Reference proteome</keyword>
<accession>A0A5C6CEH6</accession>
<evidence type="ECO:0000256" key="1">
    <source>
        <dbReference type="SAM" id="MobiDB-lite"/>
    </source>
</evidence>
<comment type="caution">
    <text evidence="3">The sequence shown here is derived from an EMBL/GenBank/DDBJ whole genome shotgun (WGS) entry which is preliminary data.</text>
</comment>
<dbReference type="EMBL" id="SJPT01000005">
    <property type="protein sequence ID" value="TWU22502.1"/>
    <property type="molecule type" value="Genomic_DNA"/>
</dbReference>
<evidence type="ECO:0000313" key="4">
    <source>
        <dbReference type="Proteomes" id="UP000316304"/>
    </source>
</evidence>
<proteinExistence type="predicted"/>
<reference evidence="3 4" key="1">
    <citation type="submission" date="2019-02" db="EMBL/GenBank/DDBJ databases">
        <title>Deep-cultivation of Planctomycetes and their phenomic and genomic characterization uncovers novel biology.</title>
        <authorList>
            <person name="Wiegand S."/>
            <person name="Jogler M."/>
            <person name="Boedeker C."/>
            <person name="Pinto D."/>
            <person name="Vollmers J."/>
            <person name="Rivas-Marin E."/>
            <person name="Kohn T."/>
            <person name="Peeters S.H."/>
            <person name="Heuer A."/>
            <person name="Rast P."/>
            <person name="Oberbeckmann S."/>
            <person name="Bunk B."/>
            <person name="Jeske O."/>
            <person name="Meyerdierks A."/>
            <person name="Storesund J.E."/>
            <person name="Kallscheuer N."/>
            <person name="Luecker S."/>
            <person name="Lage O.M."/>
            <person name="Pohl T."/>
            <person name="Merkel B.J."/>
            <person name="Hornburger P."/>
            <person name="Mueller R.-W."/>
            <person name="Bruemmer F."/>
            <person name="Labrenz M."/>
            <person name="Spormann A.M."/>
            <person name="Op Den Camp H."/>
            <person name="Overmann J."/>
            <person name="Amann R."/>
            <person name="Jetten M.S.M."/>
            <person name="Mascher T."/>
            <person name="Medema M.H."/>
            <person name="Devos D.P."/>
            <person name="Kaster A.-K."/>
            <person name="Ovreas L."/>
            <person name="Rohde M."/>
            <person name="Galperin M.Y."/>
            <person name="Jogler C."/>
        </authorList>
    </citation>
    <scope>NUCLEOTIDE SEQUENCE [LARGE SCALE GENOMIC DNA]</scope>
    <source>
        <strain evidence="3 4">Pla52o</strain>
    </source>
</reference>
<feature type="chain" id="PRO_5023070200" description="Integral membrane protein" evidence="2">
    <location>
        <begin position="23"/>
        <end position="313"/>
    </location>
</feature>
<dbReference type="Proteomes" id="UP000316304">
    <property type="component" value="Unassembled WGS sequence"/>
</dbReference>
<evidence type="ECO:0008006" key="5">
    <source>
        <dbReference type="Google" id="ProtNLM"/>
    </source>
</evidence>
<keyword evidence="2" id="KW-0732">Signal</keyword>
<name>A0A5C6CEH6_9BACT</name>
<sequence precursor="true">MGHNRVFPFAISIALLWCHAVAHTGSAQPLNTQTTSPTAIPPLIYFDEPQLNESSGLAASPQQSGHFWSHNDSGDSARLFAFDSRGRASGSCELVGAGAIDWEDMAAFKEGNRKFLLVADCGDNSAKRKSISLYLFEEPDPTKATKVNRYLTLRVTYPDGARDCEAVAVDVLRRKIVFIAKSTLPFANVYSIDLPDLPIRFPRSSTAAAPPITANYQSTIALPMATAADFDSRTGDLWIASYFQVFCFRCSTREMTIAAQTNQMADSSELPRLKQIEAICIDHHGDAWVTSEGAPTPLSRVAQPQPLAPLPTQ</sequence>
<feature type="region of interest" description="Disordered" evidence="1">
    <location>
        <begin position="292"/>
        <end position="313"/>
    </location>
</feature>
<dbReference type="OrthoDB" id="9801244at2"/>
<evidence type="ECO:0000313" key="3">
    <source>
        <dbReference type="EMBL" id="TWU22502.1"/>
    </source>
</evidence>
<feature type="signal peptide" evidence="2">
    <location>
        <begin position="1"/>
        <end position="22"/>
    </location>
</feature>
<protein>
    <recommendedName>
        <fullName evidence="5">Integral membrane protein</fullName>
    </recommendedName>
</protein>
<gene>
    <name evidence="3" type="ORF">Pla52o_35600</name>
</gene>
<evidence type="ECO:0000256" key="2">
    <source>
        <dbReference type="SAM" id="SignalP"/>
    </source>
</evidence>
<dbReference type="AlphaFoldDB" id="A0A5C6CEH6"/>